<dbReference type="GO" id="GO:0019825">
    <property type="term" value="F:oxygen binding"/>
    <property type="evidence" value="ECO:0007669"/>
    <property type="project" value="InterPro"/>
</dbReference>
<gene>
    <name evidence="6" type="ORF">HNR36_001270</name>
</gene>
<feature type="domain" description="Methyl-accepting transducer" evidence="5">
    <location>
        <begin position="204"/>
        <end position="427"/>
    </location>
</feature>
<dbReference type="Pfam" id="PF00015">
    <property type="entry name" value="MCPsignal"/>
    <property type="match status" value="1"/>
</dbReference>
<evidence type="ECO:0000313" key="6">
    <source>
        <dbReference type="EMBL" id="MBB5148884.1"/>
    </source>
</evidence>
<dbReference type="EMBL" id="JACHGZ010000011">
    <property type="protein sequence ID" value="MBB5148884.1"/>
    <property type="molecule type" value="Genomic_DNA"/>
</dbReference>
<name>A0A840PUH2_URETH</name>
<dbReference type="AlphaFoldDB" id="A0A840PUH2"/>
<dbReference type="InterPro" id="IPR009050">
    <property type="entry name" value="Globin-like_sf"/>
</dbReference>
<evidence type="ECO:0000256" key="3">
    <source>
        <dbReference type="PROSITE-ProRule" id="PRU00284"/>
    </source>
</evidence>
<dbReference type="CDD" id="cd01068">
    <property type="entry name" value="globin_sensor"/>
    <property type="match status" value="1"/>
</dbReference>
<dbReference type="InterPro" id="IPR012292">
    <property type="entry name" value="Globin/Proto"/>
</dbReference>
<dbReference type="GO" id="GO:0004888">
    <property type="term" value="F:transmembrane signaling receptor activity"/>
    <property type="evidence" value="ECO:0007669"/>
    <property type="project" value="InterPro"/>
</dbReference>
<dbReference type="InterPro" id="IPR004090">
    <property type="entry name" value="Chemotax_Me-accpt_rcpt"/>
</dbReference>
<evidence type="ECO:0000313" key="7">
    <source>
        <dbReference type="Proteomes" id="UP000557217"/>
    </source>
</evidence>
<dbReference type="PANTHER" id="PTHR32089:SF118">
    <property type="entry name" value="HEME-BASED AEROTACTIC TRANSDUCER HEMAT"/>
    <property type="match status" value="1"/>
</dbReference>
<keyword evidence="4" id="KW-0175">Coiled coil</keyword>
<dbReference type="InterPro" id="IPR004089">
    <property type="entry name" value="MCPsignal_dom"/>
</dbReference>
<keyword evidence="7" id="KW-1185">Reference proteome</keyword>
<comment type="caution">
    <text evidence="6">The sequence shown here is derived from an EMBL/GenBank/DDBJ whole genome shotgun (WGS) entry which is preliminary data.</text>
</comment>
<reference evidence="6 7" key="1">
    <citation type="submission" date="2020-08" db="EMBL/GenBank/DDBJ databases">
        <title>Genomic Encyclopedia of Type Strains, Phase IV (KMG-IV): sequencing the most valuable type-strain genomes for metagenomic binning, comparative biology and taxonomic classification.</title>
        <authorList>
            <person name="Goeker M."/>
        </authorList>
    </citation>
    <scope>NUCLEOTIDE SEQUENCE [LARGE SCALE GENOMIC DNA]</scope>
    <source>
        <strain evidence="6 7">DSM 10633</strain>
    </source>
</reference>
<keyword evidence="1 3" id="KW-0807">Transducer</keyword>
<dbReference type="GO" id="GO:0016020">
    <property type="term" value="C:membrane"/>
    <property type="evidence" value="ECO:0007669"/>
    <property type="project" value="InterPro"/>
</dbReference>
<dbReference type="SUPFAM" id="SSF58104">
    <property type="entry name" value="Methyl-accepting chemotaxis protein (MCP) signaling domain"/>
    <property type="match status" value="1"/>
</dbReference>
<dbReference type="GO" id="GO:0020037">
    <property type="term" value="F:heme binding"/>
    <property type="evidence" value="ECO:0007669"/>
    <property type="project" value="InterPro"/>
</dbReference>
<dbReference type="SUPFAM" id="SSF46458">
    <property type="entry name" value="Globin-like"/>
    <property type="match status" value="1"/>
</dbReference>
<feature type="coiled-coil region" evidence="4">
    <location>
        <begin position="335"/>
        <end position="369"/>
    </location>
</feature>
<accession>A0A840PUH2</accession>
<comment type="similarity">
    <text evidence="2">Belongs to the methyl-accepting chemotaxis (MCP) protein family.</text>
</comment>
<dbReference type="PROSITE" id="PS50111">
    <property type="entry name" value="CHEMOTAXIS_TRANSDUC_2"/>
    <property type="match status" value="1"/>
</dbReference>
<evidence type="ECO:0000259" key="5">
    <source>
        <dbReference type="PROSITE" id="PS50111"/>
    </source>
</evidence>
<organism evidence="6 7">
    <name type="scientific">Ureibacillus thermosphaericus</name>
    <dbReference type="NCBI Taxonomy" id="51173"/>
    <lineage>
        <taxon>Bacteria</taxon>
        <taxon>Bacillati</taxon>
        <taxon>Bacillota</taxon>
        <taxon>Bacilli</taxon>
        <taxon>Bacillales</taxon>
        <taxon>Caryophanaceae</taxon>
        <taxon>Ureibacillus</taxon>
    </lineage>
</organism>
<protein>
    <submittedName>
        <fullName evidence="6">Heme-based aerotactic transducer</fullName>
    </submittedName>
</protein>
<sequence>MRFVLYNKENKSNYNQFFDEEKYIHEVGINVSANPIVAKQIEMVQLTKKELAILKQLKPLIENYIPKMVDIFYENISMNKHLVELINQYSTIDRLKITLTKHLQDIFEGQIDNHYLENRTRIALAHIKIGLSSKWYIASFQSLTTAFTQFINKLDISKEEAILAINAFSKIINLEMQLVIEAYEIEQERLRMENDQVKQSLLISIQNIAEDLNAMNQETTASIQMISEQSQNIASATSQGLDFVADTEEKSNQGKAQLAKQTNLMNTILNSVNLLEESMTNLRSSSKSISEIVNLVTNIADQTNLLALNASIEAARAGEHGKGFAVVAEEVRKLAEETKKAVQNVSGLIQEMEENITDMTSSVNNVDEQVQLSVQTQEHLAESFEQIAQKVSGIRNQYASTSKDIENISSNIANLVESSTLISKSSDTLLKVVNDFSK</sequence>
<dbReference type="GO" id="GO:0006935">
    <property type="term" value="P:chemotaxis"/>
    <property type="evidence" value="ECO:0007669"/>
    <property type="project" value="InterPro"/>
</dbReference>
<dbReference type="Gene3D" id="1.10.490.10">
    <property type="entry name" value="Globins"/>
    <property type="match status" value="1"/>
</dbReference>
<dbReference type="InterPro" id="IPR039379">
    <property type="entry name" value="Protoglobin_sensor_dom"/>
</dbReference>
<dbReference type="Proteomes" id="UP000557217">
    <property type="component" value="Unassembled WGS sequence"/>
</dbReference>
<dbReference type="Pfam" id="PF11563">
    <property type="entry name" value="Protoglobin"/>
    <property type="match status" value="1"/>
</dbReference>
<proteinExistence type="inferred from homology"/>
<dbReference type="PRINTS" id="PR00260">
    <property type="entry name" value="CHEMTRNSDUCR"/>
</dbReference>
<dbReference type="PANTHER" id="PTHR32089">
    <property type="entry name" value="METHYL-ACCEPTING CHEMOTAXIS PROTEIN MCPB"/>
    <property type="match status" value="1"/>
</dbReference>
<dbReference type="Gene3D" id="1.10.287.950">
    <property type="entry name" value="Methyl-accepting chemotaxis protein"/>
    <property type="match status" value="1"/>
</dbReference>
<dbReference type="GO" id="GO:0007165">
    <property type="term" value="P:signal transduction"/>
    <property type="evidence" value="ECO:0007669"/>
    <property type="project" value="UniProtKB-KW"/>
</dbReference>
<evidence type="ECO:0000256" key="1">
    <source>
        <dbReference type="ARBA" id="ARBA00023224"/>
    </source>
</evidence>
<dbReference type="SMART" id="SM00283">
    <property type="entry name" value="MA"/>
    <property type="match status" value="1"/>
</dbReference>
<evidence type="ECO:0000256" key="4">
    <source>
        <dbReference type="SAM" id="Coils"/>
    </source>
</evidence>
<evidence type="ECO:0000256" key="2">
    <source>
        <dbReference type="ARBA" id="ARBA00029447"/>
    </source>
</evidence>
<dbReference type="InterPro" id="IPR044398">
    <property type="entry name" value="Globin-sensor_dom"/>
</dbReference>